<evidence type="ECO:0000256" key="3">
    <source>
        <dbReference type="ARBA" id="ARBA00022519"/>
    </source>
</evidence>
<name>A0ABW1ZZZ9_9GAMM</name>
<feature type="transmembrane region" description="Helical" evidence="8">
    <location>
        <begin position="117"/>
        <end position="134"/>
    </location>
</feature>
<dbReference type="InterPro" id="IPR004681">
    <property type="entry name" value="TRAP_DctM"/>
</dbReference>
<reference evidence="11" key="1">
    <citation type="journal article" date="2019" name="Int. J. Syst. Evol. Microbiol.">
        <title>The Global Catalogue of Microorganisms (GCM) 10K type strain sequencing project: providing services to taxonomists for standard genome sequencing and annotation.</title>
        <authorList>
            <consortium name="The Broad Institute Genomics Platform"/>
            <consortium name="The Broad Institute Genome Sequencing Center for Infectious Disease"/>
            <person name="Wu L."/>
            <person name="Ma J."/>
        </authorList>
    </citation>
    <scope>NUCLEOTIDE SEQUENCE [LARGE SCALE GENOMIC DNA]</scope>
    <source>
        <strain evidence="11">NBRC 111756</strain>
    </source>
</reference>
<dbReference type="RefSeq" id="WP_379913054.1">
    <property type="nucleotide sequence ID" value="NZ_JBHSWE010000001.1"/>
</dbReference>
<dbReference type="PANTHER" id="PTHR33362">
    <property type="entry name" value="SIALIC ACID TRAP TRANSPORTER PERMEASE PROTEIN SIAT-RELATED"/>
    <property type="match status" value="1"/>
</dbReference>
<dbReference type="Proteomes" id="UP001596422">
    <property type="component" value="Unassembled WGS sequence"/>
</dbReference>
<organism evidence="10 11">
    <name type="scientific">Marinobacterium aestuariivivens</name>
    <dbReference type="NCBI Taxonomy" id="1698799"/>
    <lineage>
        <taxon>Bacteria</taxon>
        <taxon>Pseudomonadati</taxon>
        <taxon>Pseudomonadota</taxon>
        <taxon>Gammaproteobacteria</taxon>
        <taxon>Oceanospirillales</taxon>
        <taxon>Oceanospirillaceae</taxon>
        <taxon>Marinobacterium</taxon>
    </lineage>
</organism>
<evidence type="ECO:0000256" key="8">
    <source>
        <dbReference type="SAM" id="Phobius"/>
    </source>
</evidence>
<evidence type="ECO:0000256" key="1">
    <source>
        <dbReference type="ARBA" id="ARBA00004429"/>
    </source>
</evidence>
<feature type="transmembrane region" description="Helical" evidence="8">
    <location>
        <begin position="88"/>
        <end position="110"/>
    </location>
</feature>
<feature type="transmembrane region" description="Helical" evidence="8">
    <location>
        <begin position="30"/>
        <end position="49"/>
    </location>
</feature>
<evidence type="ECO:0000259" key="9">
    <source>
        <dbReference type="Pfam" id="PF06808"/>
    </source>
</evidence>
<dbReference type="InterPro" id="IPR010656">
    <property type="entry name" value="DctM"/>
</dbReference>
<proteinExistence type="predicted"/>
<feature type="transmembrane region" description="Helical" evidence="8">
    <location>
        <begin position="140"/>
        <end position="165"/>
    </location>
</feature>
<evidence type="ECO:0000256" key="4">
    <source>
        <dbReference type="ARBA" id="ARBA00022692"/>
    </source>
</evidence>
<evidence type="ECO:0000256" key="2">
    <source>
        <dbReference type="ARBA" id="ARBA00022475"/>
    </source>
</evidence>
<keyword evidence="2" id="KW-1003">Cell membrane</keyword>
<comment type="function">
    <text evidence="7">Part of the tripartite ATP-independent periplasmic (TRAP) transport system.</text>
</comment>
<gene>
    <name evidence="10" type="ORF">ACFQDL_12420</name>
</gene>
<feature type="transmembrane region" description="Helical" evidence="8">
    <location>
        <begin position="177"/>
        <end position="205"/>
    </location>
</feature>
<protein>
    <submittedName>
        <fullName evidence="10">TRAP transporter large permease subunit</fullName>
    </submittedName>
</protein>
<comment type="caution">
    <text evidence="10">The sequence shown here is derived from an EMBL/GenBank/DDBJ whole genome shotgun (WGS) entry which is preliminary data.</text>
</comment>
<dbReference type="Pfam" id="PF06808">
    <property type="entry name" value="DctM"/>
    <property type="match status" value="1"/>
</dbReference>
<keyword evidence="6 8" id="KW-0472">Membrane</keyword>
<keyword evidence="3 7" id="KW-0997">Cell inner membrane</keyword>
<feature type="transmembrane region" description="Helical" evidence="8">
    <location>
        <begin position="56"/>
        <end position="76"/>
    </location>
</feature>
<evidence type="ECO:0000313" key="10">
    <source>
        <dbReference type="EMBL" id="MFC6670785.1"/>
    </source>
</evidence>
<evidence type="ECO:0000313" key="11">
    <source>
        <dbReference type="Proteomes" id="UP001596422"/>
    </source>
</evidence>
<sequence length="210" mass="22693">MWHIALLFALVIGGIYIGWFSPTEAASVGAFGAFALALAVGRIDLATFVGCLKETAATTGMIFLILIGTAVFNFFIETTMLPALLADWIVSSGLSPIAILLLILAFYVVLGCFMDSLSMILLTLPVLFPVVQALDFDVIWFGIVVLSVVEVGLITPPVGMNLFVIMASYPEVRLKSLYLGVIPFLMADMVRIALLILFPTLTLWLPSLMA</sequence>
<evidence type="ECO:0000256" key="6">
    <source>
        <dbReference type="ARBA" id="ARBA00023136"/>
    </source>
</evidence>
<keyword evidence="7" id="KW-0813">Transport</keyword>
<evidence type="ECO:0000256" key="5">
    <source>
        <dbReference type="ARBA" id="ARBA00022989"/>
    </source>
</evidence>
<accession>A0ABW1ZZZ9</accession>
<keyword evidence="5 8" id="KW-1133">Transmembrane helix</keyword>
<keyword evidence="4 8" id="KW-0812">Transmembrane</keyword>
<comment type="subcellular location">
    <subcellularLocation>
        <location evidence="1 7">Cell inner membrane</location>
        <topology evidence="1 7">Multi-pass membrane protein</topology>
    </subcellularLocation>
</comment>
<dbReference type="PANTHER" id="PTHR33362:SF5">
    <property type="entry name" value="C4-DICARBOXYLATE TRAP TRANSPORTER LARGE PERMEASE PROTEIN DCTM"/>
    <property type="match status" value="1"/>
</dbReference>
<dbReference type="EMBL" id="JBHSWE010000001">
    <property type="protein sequence ID" value="MFC6670785.1"/>
    <property type="molecule type" value="Genomic_DNA"/>
</dbReference>
<keyword evidence="11" id="KW-1185">Reference proteome</keyword>
<evidence type="ECO:0000256" key="7">
    <source>
        <dbReference type="RuleBase" id="RU369079"/>
    </source>
</evidence>
<feature type="domain" description="TRAP C4-dicarboxylate transport system permease DctM subunit" evidence="9">
    <location>
        <begin position="5"/>
        <end position="200"/>
    </location>
</feature>